<dbReference type="InterPro" id="IPR031468">
    <property type="entry name" value="SMP_LBD"/>
</dbReference>
<dbReference type="CDD" id="cd04041">
    <property type="entry name" value="C2A_fungal"/>
    <property type="match status" value="1"/>
</dbReference>
<accession>A0A8H3HX59</accession>
<dbReference type="Proteomes" id="UP000664521">
    <property type="component" value="Unassembled WGS sequence"/>
</dbReference>
<keyword evidence="17" id="KW-1185">Reference proteome</keyword>
<gene>
    <name evidence="16" type="ORF">HETSPECPRED_006053</name>
</gene>
<dbReference type="PROSITE" id="PS50004">
    <property type="entry name" value="C2"/>
    <property type="match status" value="2"/>
</dbReference>
<keyword evidence="9" id="KW-0446">Lipid-binding</keyword>
<protein>
    <recommendedName>
        <fullName evidence="18">Meiotically up-regulated gene 190 protein</fullName>
    </recommendedName>
</protein>
<comment type="caution">
    <text evidence="16">The sequence shown here is derived from an EMBL/GenBank/DDBJ whole genome shotgun (WGS) entry which is preliminary data.</text>
</comment>
<feature type="domain" description="C2" evidence="14">
    <location>
        <begin position="600"/>
        <end position="731"/>
    </location>
</feature>
<dbReference type="InterPro" id="IPR037765">
    <property type="entry name" value="C2B_Tricalbin"/>
</dbReference>
<keyword evidence="11" id="KW-0175">Coiled coil</keyword>
<evidence type="ECO:0000256" key="6">
    <source>
        <dbReference type="ARBA" id="ARBA00022824"/>
    </source>
</evidence>
<keyword evidence="4 13" id="KW-0812">Transmembrane</keyword>
<dbReference type="GO" id="GO:0005789">
    <property type="term" value="C:endoplasmic reticulum membrane"/>
    <property type="evidence" value="ECO:0007669"/>
    <property type="project" value="UniProtKB-SubCell"/>
</dbReference>
<feature type="domain" description="C2" evidence="14">
    <location>
        <begin position="816"/>
        <end position="949"/>
    </location>
</feature>
<dbReference type="PROSITE" id="PS51847">
    <property type="entry name" value="SMP"/>
    <property type="match status" value="1"/>
</dbReference>
<evidence type="ECO:0000256" key="11">
    <source>
        <dbReference type="SAM" id="Coils"/>
    </source>
</evidence>
<evidence type="ECO:0000256" key="1">
    <source>
        <dbReference type="ARBA" id="ARBA00004586"/>
    </source>
</evidence>
<evidence type="ECO:0000256" key="4">
    <source>
        <dbReference type="ARBA" id="ARBA00022692"/>
    </source>
</evidence>
<keyword evidence="10 13" id="KW-0472">Membrane</keyword>
<evidence type="ECO:0000256" key="13">
    <source>
        <dbReference type="SAM" id="Phobius"/>
    </source>
</evidence>
<dbReference type="InterPro" id="IPR057349">
    <property type="entry name" value="C2_Mug190_3rd"/>
</dbReference>
<evidence type="ECO:0000259" key="15">
    <source>
        <dbReference type="PROSITE" id="PS51847"/>
    </source>
</evidence>
<dbReference type="GO" id="GO:0006869">
    <property type="term" value="P:lipid transport"/>
    <property type="evidence" value="ECO:0007669"/>
    <property type="project" value="UniProtKB-KW"/>
</dbReference>
<dbReference type="Pfam" id="PF25331">
    <property type="entry name" value="C2_Mug190_3rd"/>
    <property type="match status" value="1"/>
</dbReference>
<feature type="compositionally biased region" description="Basic and acidic residues" evidence="12">
    <location>
        <begin position="1173"/>
        <end position="1199"/>
    </location>
</feature>
<evidence type="ECO:0000256" key="9">
    <source>
        <dbReference type="ARBA" id="ARBA00023121"/>
    </source>
</evidence>
<keyword evidence="7 13" id="KW-1133">Transmembrane helix</keyword>
<keyword evidence="8" id="KW-0445">Lipid transport</keyword>
<dbReference type="InterPro" id="IPR037767">
    <property type="entry name" value="C2A_Mug190-like"/>
</dbReference>
<keyword evidence="5" id="KW-0677">Repeat</keyword>
<dbReference type="PANTHER" id="PTHR47348">
    <property type="entry name" value="MEIOTICALLY UP-REGULATED GENE 190 PROTEIN"/>
    <property type="match status" value="1"/>
</dbReference>
<dbReference type="AlphaFoldDB" id="A0A8H3HX59"/>
<evidence type="ECO:0000256" key="12">
    <source>
        <dbReference type="SAM" id="MobiDB-lite"/>
    </source>
</evidence>
<dbReference type="OrthoDB" id="419768at2759"/>
<reference evidence="16" key="1">
    <citation type="submission" date="2021-03" db="EMBL/GenBank/DDBJ databases">
        <authorList>
            <person name="Tagirdzhanova G."/>
        </authorList>
    </citation>
    <scope>NUCLEOTIDE SEQUENCE</scope>
</reference>
<evidence type="ECO:0000256" key="2">
    <source>
        <dbReference type="ARBA" id="ARBA00022448"/>
    </source>
</evidence>
<feature type="transmembrane region" description="Helical" evidence="13">
    <location>
        <begin position="244"/>
        <end position="270"/>
    </location>
</feature>
<feature type="compositionally biased region" description="Polar residues" evidence="12">
    <location>
        <begin position="74"/>
        <end position="84"/>
    </location>
</feature>
<dbReference type="Gene3D" id="2.60.40.150">
    <property type="entry name" value="C2 domain"/>
    <property type="match status" value="2"/>
</dbReference>
<evidence type="ECO:0000256" key="10">
    <source>
        <dbReference type="ARBA" id="ARBA00023136"/>
    </source>
</evidence>
<keyword evidence="3" id="KW-0597">Phosphoprotein</keyword>
<dbReference type="InterPro" id="IPR035892">
    <property type="entry name" value="C2_domain_sf"/>
</dbReference>
<keyword evidence="2" id="KW-0813">Transport</keyword>
<dbReference type="SMART" id="SM00239">
    <property type="entry name" value="C2"/>
    <property type="match status" value="2"/>
</dbReference>
<keyword evidence="6" id="KW-0256">Endoplasmic reticulum</keyword>
<feature type="transmembrane region" description="Helical" evidence="13">
    <location>
        <begin position="282"/>
        <end position="304"/>
    </location>
</feature>
<dbReference type="PANTHER" id="PTHR47348:SF2">
    <property type="entry name" value="MEIOTICALLY UP-REGULATED 190 PROTEIN"/>
    <property type="match status" value="1"/>
</dbReference>
<feature type="domain" description="SMP-LTD" evidence="15">
    <location>
        <begin position="336"/>
        <end position="602"/>
    </location>
</feature>
<evidence type="ECO:0000256" key="8">
    <source>
        <dbReference type="ARBA" id="ARBA00023055"/>
    </source>
</evidence>
<proteinExistence type="predicted"/>
<evidence type="ECO:0000259" key="14">
    <source>
        <dbReference type="PROSITE" id="PS50004"/>
    </source>
</evidence>
<evidence type="ECO:0000256" key="3">
    <source>
        <dbReference type="ARBA" id="ARBA00022553"/>
    </source>
</evidence>
<feature type="region of interest" description="Disordered" evidence="12">
    <location>
        <begin position="1"/>
        <end position="221"/>
    </location>
</feature>
<feature type="compositionally biased region" description="Low complexity" evidence="12">
    <location>
        <begin position="191"/>
        <end position="203"/>
    </location>
</feature>
<evidence type="ECO:0000256" key="5">
    <source>
        <dbReference type="ARBA" id="ARBA00022737"/>
    </source>
</evidence>
<name>A0A8H3HX59_9LECA</name>
<feature type="compositionally biased region" description="Basic and acidic residues" evidence="12">
    <location>
        <begin position="151"/>
        <end position="160"/>
    </location>
</feature>
<evidence type="ECO:0000313" key="16">
    <source>
        <dbReference type="EMBL" id="CAF9906097.1"/>
    </source>
</evidence>
<feature type="compositionally biased region" description="Basic and acidic residues" evidence="12">
    <location>
        <begin position="173"/>
        <end position="183"/>
    </location>
</feature>
<dbReference type="InterPro" id="IPR000008">
    <property type="entry name" value="C2_dom"/>
</dbReference>
<feature type="compositionally biased region" description="Acidic residues" evidence="12">
    <location>
        <begin position="1154"/>
        <end position="1172"/>
    </location>
</feature>
<feature type="region of interest" description="Disordered" evidence="12">
    <location>
        <begin position="1224"/>
        <end position="1244"/>
    </location>
</feature>
<dbReference type="GO" id="GO:0008289">
    <property type="term" value="F:lipid binding"/>
    <property type="evidence" value="ECO:0007669"/>
    <property type="project" value="UniProtKB-KW"/>
</dbReference>
<dbReference type="SUPFAM" id="SSF49562">
    <property type="entry name" value="C2 domain (Calcium/lipid-binding domain, CaLB)"/>
    <property type="match status" value="2"/>
</dbReference>
<dbReference type="CDD" id="cd21676">
    <property type="entry name" value="SMP_Mug190"/>
    <property type="match status" value="1"/>
</dbReference>
<evidence type="ECO:0000313" key="17">
    <source>
        <dbReference type="Proteomes" id="UP000664521"/>
    </source>
</evidence>
<dbReference type="EMBL" id="CAJPDS010000004">
    <property type="protein sequence ID" value="CAF9906097.1"/>
    <property type="molecule type" value="Genomic_DNA"/>
</dbReference>
<feature type="region of interest" description="Disordered" evidence="12">
    <location>
        <begin position="412"/>
        <end position="465"/>
    </location>
</feature>
<dbReference type="GO" id="GO:0061817">
    <property type="term" value="P:endoplasmic reticulum-plasma membrane tethering"/>
    <property type="evidence" value="ECO:0007669"/>
    <property type="project" value="InterPro"/>
</dbReference>
<comment type="subcellular location">
    <subcellularLocation>
        <location evidence="1">Endoplasmic reticulum membrane</location>
    </subcellularLocation>
</comment>
<evidence type="ECO:0000256" key="7">
    <source>
        <dbReference type="ARBA" id="ARBA00022989"/>
    </source>
</evidence>
<dbReference type="CDD" id="cd04052">
    <property type="entry name" value="C2B_Tricalbin-like"/>
    <property type="match status" value="1"/>
</dbReference>
<feature type="region of interest" description="Disordered" evidence="12">
    <location>
        <begin position="1147"/>
        <end position="1204"/>
    </location>
</feature>
<feature type="coiled-coil region" evidence="11">
    <location>
        <begin position="775"/>
        <end position="813"/>
    </location>
</feature>
<organism evidence="16 17">
    <name type="scientific">Heterodermia speciosa</name>
    <dbReference type="NCBI Taxonomy" id="116794"/>
    <lineage>
        <taxon>Eukaryota</taxon>
        <taxon>Fungi</taxon>
        <taxon>Dikarya</taxon>
        <taxon>Ascomycota</taxon>
        <taxon>Pezizomycotina</taxon>
        <taxon>Lecanoromycetes</taxon>
        <taxon>OSLEUM clade</taxon>
        <taxon>Lecanoromycetidae</taxon>
        <taxon>Caliciales</taxon>
        <taxon>Physciaceae</taxon>
        <taxon>Heterodermia</taxon>
    </lineage>
</organism>
<dbReference type="Pfam" id="PF00168">
    <property type="entry name" value="C2"/>
    <property type="match status" value="2"/>
</dbReference>
<sequence>MSASIDFDENASRRNYTAPYTSHHPVPNIQDYRESKHEQNANTELSRPGENVQDSQAKGLVGALKSRFHLDEPQSGSASSQDQVYDSRNRNAEQPPPSGESTDEGNEGPSDVGNSEESSNAKKGEQDEDTVQSAANELDPRQKRKNMKHMKRDDAEREVTDPVTHLPVMIHDSTSKDVRKAPENEPPPGSGPRTSTGFSGFSKSETELEKETEEIQADHEGMVKLFPPPNFDAAQEKLTAIYKLAIGVGLGSVLLVTIVLSVGAHVLIMLRNRTFEEQWLSIVLSSSAIVVGGLLIGGGLIWGLQGWMSIRIRDTWDEEVWNAAASAEKETAKTSTPESTQWLNSLLASIWSLINPDLFTSIADTLEDVMQASLPKLVRMISVEDLGQGSESIRILGVRWLPTGAAAKDVSIDGGVKTNQKGGDSDRKVPGKGQVDDNTEPELQRSSEESQQDEEEGKKNKDDQENIAEGMEAEEGDFVNMEVAFSYRAFSGGKSLKTRAKNAHLYLAFYLPGGIRLPVWVELRGIIGTMRMRLQLCPDPPFFSLCTLTLLGQPKANLSCVPLMKKGLNLMDLPLISSFVQSSIDAALAEYVAPKSLTLDLKDMLVGDDFKKDTSTRGVLVVKIKSGTGFKEGDPGIGGLKKGSSDAYVTVGWAKFGKPVWSTRVIVDDMEPVWDETSFMLVGQEELNADERLRVQLWDSDRVSADDDLGKIEISLKELMHHPNSKARMWDRHDSFLAFDSGKDMPGSLYWSVGYFPKSRIQEEQFQQQTVDSSVRNMKQLKEKVSEEVDRKLREATDHAESLEIDQQKAQDLKIKEDNMLISVPPSGNHPTGIFSIQIHQITGLELQQINKNEGSEGDDTEGNAGDLPSSYCTIILNHQKIFKTRTKPKNAKPFFNAGTERLIRDWRTTEVILSVRDSRVHENDPLLGIIYLPLAKIFKHRSQIVDQFPLVGGIGYGRARISLLFRSIELQAPRELLGWDYGTLDITGPITSKDIASELSGLRIKLRTSVSRAKMYFTDSEQGKQWTGKRDRSVRLAVRKRYCSCLVVEFRKNRLGPDKTPAFAVLWLKDIPDEEQLTINIPVWEGHDKLKRGESCCVNDLGEKLGSLDVPLKFLRGLSGYHKGLASNSPDLQDVFEVLATADDNQEVKIAMDGDDSSSDSSSSDEEDNGEKEEHDDGKRGALDQIKDYSKHSGELKRTQRGVMQFKGVRTADWMKTKLQHGKDHLAGRFQHHEREPGVETEV</sequence>
<dbReference type="Pfam" id="PF25669">
    <property type="entry name" value="SMP_MUG190-like"/>
    <property type="match status" value="1"/>
</dbReference>
<evidence type="ECO:0008006" key="18">
    <source>
        <dbReference type="Google" id="ProtNLM"/>
    </source>
</evidence>